<dbReference type="Proteomes" id="UP000662857">
    <property type="component" value="Chromosome"/>
</dbReference>
<gene>
    <name evidence="2" type="ORF">JQS43_04565</name>
</gene>
<name>A0A895YCW3_9ACTN</name>
<feature type="compositionally biased region" description="Acidic residues" evidence="1">
    <location>
        <begin position="95"/>
        <end position="112"/>
    </location>
</feature>
<protein>
    <submittedName>
        <fullName evidence="2">Uncharacterized protein</fullName>
    </submittedName>
</protein>
<dbReference type="KEGG" id="nhy:JQS43_04565"/>
<dbReference type="AlphaFoldDB" id="A0A895YCW3"/>
<organism evidence="2 3">
    <name type="scientific">Natronosporangium hydrolyticum</name>
    <dbReference type="NCBI Taxonomy" id="2811111"/>
    <lineage>
        <taxon>Bacteria</taxon>
        <taxon>Bacillati</taxon>
        <taxon>Actinomycetota</taxon>
        <taxon>Actinomycetes</taxon>
        <taxon>Micromonosporales</taxon>
        <taxon>Micromonosporaceae</taxon>
        <taxon>Natronosporangium</taxon>
    </lineage>
</organism>
<keyword evidence="3" id="KW-1185">Reference proteome</keyword>
<proteinExistence type="predicted"/>
<sequence>MVGITERFSGQLRSRLLNERAGTTTVNAVEVEPRFDAAGDEYILVTLIVSEPPPGEATWPLDDAFHLRERARQAAAEIDVPTEVEITITSAGDSDTSDELVGEEDESPGAPG</sequence>
<dbReference type="RefSeq" id="WP_239677807.1">
    <property type="nucleotide sequence ID" value="NZ_CP070499.1"/>
</dbReference>
<evidence type="ECO:0000313" key="3">
    <source>
        <dbReference type="Proteomes" id="UP000662857"/>
    </source>
</evidence>
<evidence type="ECO:0000256" key="1">
    <source>
        <dbReference type="SAM" id="MobiDB-lite"/>
    </source>
</evidence>
<dbReference type="EMBL" id="CP070499">
    <property type="protein sequence ID" value="QSB15627.1"/>
    <property type="molecule type" value="Genomic_DNA"/>
</dbReference>
<feature type="region of interest" description="Disordered" evidence="1">
    <location>
        <begin position="88"/>
        <end position="112"/>
    </location>
</feature>
<reference evidence="2" key="1">
    <citation type="submission" date="2021-02" db="EMBL/GenBank/DDBJ databases">
        <title>Natrosporangium hydrolyticum gen. nov., sp. nov, a haloalkaliphilic actinobacterium from a soda solonchak soil.</title>
        <authorList>
            <person name="Sorokin D.Y."/>
            <person name="Khijniak T.V."/>
            <person name="Zakharycheva A.P."/>
            <person name="Boueva O.V."/>
            <person name="Ariskina E.V."/>
            <person name="Hahnke R.L."/>
            <person name="Bunk B."/>
            <person name="Sproer C."/>
            <person name="Schumann P."/>
            <person name="Evtushenko L.I."/>
            <person name="Kublanov I.V."/>
        </authorList>
    </citation>
    <scope>NUCLEOTIDE SEQUENCE</scope>
    <source>
        <strain evidence="2">DSM 106523</strain>
    </source>
</reference>
<accession>A0A895YCW3</accession>
<evidence type="ECO:0000313" key="2">
    <source>
        <dbReference type="EMBL" id="QSB15627.1"/>
    </source>
</evidence>